<evidence type="ECO:0000256" key="1">
    <source>
        <dbReference type="ARBA" id="ARBA00004651"/>
    </source>
</evidence>
<dbReference type="PATRIC" id="fig|1359152.3.peg.297"/>
<dbReference type="InterPro" id="IPR036458">
    <property type="entry name" value="Na:dicarbo_symporter_sf"/>
</dbReference>
<dbReference type="GO" id="GO:0015293">
    <property type="term" value="F:symporter activity"/>
    <property type="evidence" value="ECO:0007669"/>
    <property type="project" value="UniProtKB-KW"/>
</dbReference>
<dbReference type="PANTHER" id="PTHR42865:SF7">
    <property type="entry name" value="PROTON_GLUTAMATE-ASPARTATE SYMPORTER"/>
    <property type="match status" value="1"/>
</dbReference>
<feature type="transmembrane region" description="Helical" evidence="7">
    <location>
        <begin position="132"/>
        <end position="153"/>
    </location>
</feature>
<protein>
    <submittedName>
        <fullName evidence="8">Dicarboxylate symporter family protein</fullName>
    </submittedName>
</protein>
<dbReference type="EMBL" id="LANV01000001">
    <property type="protein sequence ID" value="KJV64445.1"/>
    <property type="molecule type" value="Genomic_DNA"/>
</dbReference>
<dbReference type="PANTHER" id="PTHR42865">
    <property type="entry name" value="PROTON/GLUTAMATE-ASPARTATE SYMPORTER"/>
    <property type="match status" value="1"/>
</dbReference>
<dbReference type="Pfam" id="PF00375">
    <property type="entry name" value="SDF"/>
    <property type="match status" value="1"/>
</dbReference>
<feature type="transmembrane region" description="Helical" evidence="7">
    <location>
        <begin position="280"/>
        <end position="303"/>
    </location>
</feature>
<accession>A0A0F3N8Q8</accession>
<evidence type="ECO:0000313" key="8">
    <source>
        <dbReference type="EMBL" id="KJV64445.1"/>
    </source>
</evidence>
<organism evidence="8 9">
    <name type="scientific">Anaplasma phagocytophilum str. ApMUC09</name>
    <dbReference type="NCBI Taxonomy" id="1359152"/>
    <lineage>
        <taxon>Bacteria</taxon>
        <taxon>Pseudomonadati</taxon>
        <taxon>Pseudomonadota</taxon>
        <taxon>Alphaproteobacteria</taxon>
        <taxon>Rickettsiales</taxon>
        <taxon>Anaplasmataceae</taxon>
        <taxon>Anaplasma</taxon>
        <taxon>phagocytophilum group</taxon>
    </lineage>
</organism>
<evidence type="ECO:0000256" key="5">
    <source>
        <dbReference type="ARBA" id="ARBA00022989"/>
    </source>
</evidence>
<keyword evidence="2" id="KW-0813">Transport</keyword>
<evidence type="ECO:0000256" key="4">
    <source>
        <dbReference type="ARBA" id="ARBA00022692"/>
    </source>
</evidence>
<dbReference type="SUPFAM" id="SSF118215">
    <property type="entry name" value="Proton glutamate symport protein"/>
    <property type="match status" value="1"/>
</dbReference>
<name>A0A0F3N8Q8_ANAPH</name>
<evidence type="ECO:0000256" key="6">
    <source>
        <dbReference type="ARBA" id="ARBA00023136"/>
    </source>
</evidence>
<evidence type="ECO:0000256" key="7">
    <source>
        <dbReference type="SAM" id="Phobius"/>
    </source>
</evidence>
<feature type="transmembrane region" description="Helical" evidence="7">
    <location>
        <begin position="174"/>
        <end position="191"/>
    </location>
</feature>
<evidence type="ECO:0000313" key="9">
    <source>
        <dbReference type="Proteomes" id="UP000033441"/>
    </source>
</evidence>
<reference evidence="8 9" key="1">
    <citation type="submission" date="2015-02" db="EMBL/GenBank/DDBJ databases">
        <title>Genome Sequencing of Rickettsiales.</title>
        <authorList>
            <person name="Daugherty S.C."/>
            <person name="Su Q."/>
            <person name="Abolude K."/>
            <person name="Beier-Sexton M."/>
            <person name="Carlyon J.A."/>
            <person name="Carter R."/>
            <person name="Day N.P."/>
            <person name="Dumler S.J."/>
            <person name="Dyachenko V."/>
            <person name="Godinez A."/>
            <person name="Kurtti T.J."/>
            <person name="Lichay M."/>
            <person name="Mullins K.E."/>
            <person name="Ott S."/>
            <person name="Pappas-Brown V."/>
            <person name="Paris D.H."/>
            <person name="Patel P."/>
            <person name="Richards A.L."/>
            <person name="Sadzewicz L."/>
            <person name="Sears K."/>
            <person name="Seidman D."/>
            <person name="Sengamalay N."/>
            <person name="Stenos J."/>
            <person name="Tallon L.J."/>
            <person name="Vincent G."/>
            <person name="Fraser C.M."/>
            <person name="Munderloh U."/>
            <person name="Dunning-Hotopp J.C."/>
        </authorList>
    </citation>
    <scope>NUCLEOTIDE SEQUENCE [LARGE SCALE GENOMIC DNA]</scope>
    <source>
        <strain evidence="8 9">ApMUC09</strain>
    </source>
</reference>
<evidence type="ECO:0000256" key="3">
    <source>
        <dbReference type="ARBA" id="ARBA00022475"/>
    </source>
</evidence>
<dbReference type="InterPro" id="IPR001991">
    <property type="entry name" value="Na-dicarboxylate_symporter"/>
</dbReference>
<dbReference type="Gene3D" id="1.10.3860.10">
    <property type="entry name" value="Sodium:dicarboxylate symporter"/>
    <property type="match status" value="1"/>
</dbReference>
<feature type="transmembrane region" description="Helical" evidence="7">
    <location>
        <begin position="363"/>
        <end position="384"/>
    </location>
</feature>
<feature type="transmembrane region" description="Helical" evidence="7">
    <location>
        <begin position="315"/>
        <end position="343"/>
    </location>
</feature>
<dbReference type="GO" id="GO:0005886">
    <property type="term" value="C:plasma membrane"/>
    <property type="evidence" value="ECO:0007669"/>
    <property type="project" value="UniProtKB-SubCell"/>
</dbReference>
<evidence type="ECO:0000256" key="2">
    <source>
        <dbReference type="ARBA" id="ARBA00022448"/>
    </source>
</evidence>
<keyword evidence="5 7" id="KW-1133">Transmembrane helix</keyword>
<keyword evidence="4 7" id="KW-0812">Transmembrane</keyword>
<dbReference type="AlphaFoldDB" id="A0A0F3N8Q8"/>
<dbReference type="Proteomes" id="UP000033441">
    <property type="component" value="Unassembled WGS sequence"/>
</dbReference>
<feature type="transmembrane region" description="Helical" evidence="7">
    <location>
        <begin position="203"/>
        <end position="227"/>
    </location>
</feature>
<comment type="caution">
    <text evidence="8">The sequence shown here is derived from an EMBL/GenBank/DDBJ whole genome shotgun (WGS) entry which is preliminary data.</text>
</comment>
<proteinExistence type="predicted"/>
<keyword evidence="6 7" id="KW-0472">Membrane</keyword>
<feature type="transmembrane region" description="Helical" evidence="7">
    <location>
        <begin position="239"/>
        <end position="260"/>
    </location>
</feature>
<feature type="transmembrane region" description="Helical" evidence="7">
    <location>
        <begin position="38"/>
        <end position="60"/>
    </location>
</feature>
<feature type="transmembrane region" description="Helical" evidence="7">
    <location>
        <begin position="12"/>
        <end position="32"/>
    </location>
</feature>
<comment type="subcellular location">
    <subcellularLocation>
        <location evidence="1">Cell membrane</location>
        <topology evidence="1">Multi-pass membrane protein</topology>
    </subcellularLocation>
</comment>
<sequence length="394" mass="42832">MKIGNTHAIKFSLLLIAVISAFCFADFVPYTIRSFSYAISLTIKEVIVFLLPFIVFSIVFQSVSKLQGYNAIKVVFLLLGMVFLSNAASISVAHVVGKIAIGSVSENLTCFDDAKPSVELLPYYSFSLPRHISSLNAVILGFLSGMLLPRMLGKKSEKLSSMMATSSVFALEKGFAPILPVFIVGLVFKMQSDNLLDILVRNANVALLLFCSALLYISFLYFVAAGFSVREGLRKFKGMLPASLFAFTTMSSLITMPIILKAVKKDSQDGDIADIAVPTALNVHLVGDCFFIIVMALVISAAFNGVGCITTSSYLAFLLYFLLAKFAVVAIPGGGIIVMLPIIEQYLNFSPTMLSLITTLYVVFDPAITSMNVLGNGAFAMLFVRVHRLFVKNV</sequence>
<gene>
    <name evidence="8" type="ORF">APHMUC_0279</name>
</gene>
<feature type="transmembrane region" description="Helical" evidence="7">
    <location>
        <begin position="72"/>
        <end position="96"/>
    </location>
</feature>
<keyword evidence="3" id="KW-1003">Cell membrane</keyword>